<feature type="chain" id="PRO_5005536790" evidence="1">
    <location>
        <begin position="18"/>
        <end position="172"/>
    </location>
</feature>
<dbReference type="AlphaFoldDB" id="A0A0L0CZE3"/>
<reference evidence="3" key="2">
    <citation type="submission" date="2015-07" db="EMBL/GenBank/DDBJ databases">
        <title>The genome sequence of Plasmodium falciparum RAJ116.</title>
        <authorList>
            <consortium name="The Broad Institute Genome Sequencing Platform"/>
            <person name="Volkman S.K."/>
            <person name="Neafsey D.E."/>
            <person name="Dash A.P."/>
            <person name="Chitnis C.E."/>
            <person name="Hartl D.L."/>
            <person name="Young S.K."/>
            <person name="Kodira C.D."/>
            <person name="Zeng Q."/>
            <person name="Koehrsen M."/>
            <person name="Godfrey P."/>
            <person name="Alvarado L."/>
            <person name="Berlin A."/>
            <person name="Borenstein D."/>
            <person name="Chen Z."/>
            <person name="Engels R."/>
            <person name="Freedman E."/>
            <person name="Gellesch M."/>
            <person name="Goldberg J."/>
            <person name="Griggs A."/>
            <person name="Gujja S."/>
            <person name="Heiman D."/>
            <person name="Hepburn T."/>
            <person name="Howarth C."/>
            <person name="Jen D."/>
            <person name="Larson L."/>
            <person name="Lewis B."/>
            <person name="Mehta T."/>
            <person name="Park D."/>
            <person name="Pearson M."/>
            <person name="Roberts A."/>
            <person name="Saif S."/>
            <person name="Shea T."/>
            <person name="Shenoy N."/>
            <person name="Sisk P."/>
            <person name="Stolte C."/>
            <person name="Sykes S."/>
            <person name="Walk T."/>
            <person name="White J."/>
            <person name="Yandava C."/>
            <person name="Wirth D.F."/>
            <person name="Nusbaum C."/>
            <person name="Birren B."/>
        </authorList>
    </citation>
    <scope>NUCLEOTIDE SEQUENCE [LARGE SCALE GENOMIC DNA]</scope>
    <source>
        <strain evidence="3">RAJ116</strain>
    </source>
</reference>
<sequence length="172" mass="20211">MIKLVILFYIFLISISSFKGEVYKKFSIILKGKATLNSSIIKSIGNTIIKKSDIINFEANNTYSSDTSYCSNYVGCYNYDDGIICRHYVDGNKINEEQTKAINKSRIYKRSKKEKKYSFFNISIKSFQNCKNNFRKKKEHKYKERKNKNTIYSSKSLYNDNINTKLEEYEHG</sequence>
<organism evidence="2 3">
    <name type="scientific">Plasmodium falciparum RAJ116</name>
    <dbReference type="NCBI Taxonomy" id="580058"/>
    <lineage>
        <taxon>Eukaryota</taxon>
        <taxon>Sar</taxon>
        <taxon>Alveolata</taxon>
        <taxon>Apicomplexa</taxon>
        <taxon>Aconoidasida</taxon>
        <taxon>Haemosporida</taxon>
        <taxon>Plasmodiidae</taxon>
        <taxon>Plasmodium</taxon>
        <taxon>Plasmodium (Laverania)</taxon>
    </lineage>
</organism>
<reference evidence="3" key="1">
    <citation type="submission" date="2015-07" db="EMBL/GenBank/DDBJ databases">
        <title>Annotation of Plasmodium falciparum RAJ116.</title>
        <authorList>
            <consortium name="The Broad Institute Genome Sequencing Platform"/>
            <person name="Volkman S.K."/>
            <person name="Neafsey D.E."/>
            <person name="Dash A.P."/>
            <person name="Chitnis C.E."/>
            <person name="Hartl D.L."/>
            <person name="Young S.K."/>
            <person name="Zeng Q."/>
            <person name="Koehrsen M."/>
            <person name="Alvarado L."/>
            <person name="Berlin A."/>
            <person name="Borenstein D."/>
            <person name="Chapman S.B."/>
            <person name="Chen Z."/>
            <person name="Engels R."/>
            <person name="Freedman E."/>
            <person name="Gellesch M."/>
            <person name="Goldberg J."/>
            <person name="Griggs A."/>
            <person name="Gujja S."/>
            <person name="Heilman E.R."/>
            <person name="Heiman D.I."/>
            <person name="Howarth C."/>
            <person name="Jen D."/>
            <person name="Larson L."/>
            <person name="Mehta T."/>
            <person name="Neiman D."/>
            <person name="Park D."/>
            <person name="Pearson M."/>
            <person name="Roberts A."/>
            <person name="Saif S."/>
            <person name="Shea T."/>
            <person name="Shenoy N."/>
            <person name="Sisk P."/>
            <person name="Stolte C."/>
            <person name="Sykes S."/>
            <person name="Walk T."/>
            <person name="White J."/>
            <person name="Yandava C."/>
            <person name="Haas B."/>
            <person name="Henn M.R."/>
            <person name="Nusbaum C."/>
            <person name="Birren B."/>
        </authorList>
    </citation>
    <scope>NUCLEOTIDE SEQUENCE [LARGE SCALE GENOMIC DNA]</scope>
    <source>
        <strain evidence="3">RAJ116</strain>
    </source>
</reference>
<keyword evidence="1" id="KW-0732">Signal</keyword>
<name>A0A0L0CZE3_PLAFA</name>
<evidence type="ECO:0000313" key="3">
    <source>
        <dbReference type="Proteomes" id="UP000054566"/>
    </source>
</evidence>
<accession>A0A0L0CZE3</accession>
<evidence type="ECO:0000256" key="1">
    <source>
        <dbReference type="SAM" id="SignalP"/>
    </source>
</evidence>
<dbReference type="Proteomes" id="UP000054566">
    <property type="component" value="Unassembled WGS sequence"/>
</dbReference>
<protein>
    <submittedName>
        <fullName evidence="2">Uncharacterized protein</fullName>
    </submittedName>
</protein>
<dbReference type="OrthoDB" id="387043at2759"/>
<proteinExistence type="predicted"/>
<evidence type="ECO:0000313" key="2">
    <source>
        <dbReference type="EMBL" id="KNC37637.1"/>
    </source>
</evidence>
<gene>
    <name evidence="2" type="ORF">PFLG_01852</name>
</gene>
<feature type="signal peptide" evidence="1">
    <location>
        <begin position="1"/>
        <end position="17"/>
    </location>
</feature>
<dbReference type="EMBL" id="GG664613">
    <property type="protein sequence ID" value="KNC37637.1"/>
    <property type="molecule type" value="Genomic_DNA"/>
</dbReference>